<evidence type="ECO:0000313" key="1">
    <source>
        <dbReference type="EMBL" id="KLU65062.1"/>
    </source>
</evidence>
<dbReference type="PATRIC" id="fig|476652.3.peg.3188"/>
<keyword evidence="2" id="KW-1185">Reference proteome</keyword>
<dbReference type="AlphaFoldDB" id="A0A0J1FP28"/>
<evidence type="ECO:0000313" key="2">
    <source>
        <dbReference type="Proteomes" id="UP000036356"/>
    </source>
</evidence>
<name>A0A0J1FP28_9FIRM</name>
<proteinExistence type="predicted"/>
<dbReference type="EMBL" id="LDZY01000010">
    <property type="protein sequence ID" value="KLU65062.1"/>
    <property type="molecule type" value="Genomic_DNA"/>
</dbReference>
<reference evidence="1 2" key="1">
    <citation type="submission" date="2015-06" db="EMBL/GenBank/DDBJ databases">
        <title>Draft genome of the moderately acidophilic sulfate reducer Candidatus Desulfosporosinus acididurans strain M1.</title>
        <authorList>
            <person name="Poehlein A."/>
            <person name="Petzsch P."/>
            <person name="Johnson B.D."/>
            <person name="Schloemann M."/>
            <person name="Daniel R."/>
            <person name="Muehling M."/>
        </authorList>
    </citation>
    <scope>NUCLEOTIDE SEQUENCE [LARGE SCALE GENOMIC DNA]</scope>
    <source>
        <strain evidence="1 2">M1</strain>
    </source>
</reference>
<accession>A0A0J1FP28</accession>
<dbReference type="RefSeq" id="WP_047810849.1">
    <property type="nucleotide sequence ID" value="NZ_LDZY01000010.1"/>
</dbReference>
<organism evidence="1 2">
    <name type="scientific">Desulfosporosinus acididurans</name>
    <dbReference type="NCBI Taxonomy" id="476652"/>
    <lineage>
        <taxon>Bacteria</taxon>
        <taxon>Bacillati</taxon>
        <taxon>Bacillota</taxon>
        <taxon>Clostridia</taxon>
        <taxon>Eubacteriales</taxon>
        <taxon>Desulfitobacteriaceae</taxon>
        <taxon>Desulfosporosinus</taxon>
    </lineage>
</organism>
<protein>
    <recommendedName>
        <fullName evidence="3">FlgN protein</fullName>
    </recommendedName>
</protein>
<gene>
    <name evidence="1" type="ORF">DEAC_c30290</name>
</gene>
<comment type="caution">
    <text evidence="1">The sequence shown here is derived from an EMBL/GenBank/DDBJ whole genome shotgun (WGS) entry which is preliminary data.</text>
</comment>
<dbReference type="Proteomes" id="UP000036356">
    <property type="component" value="Unassembled WGS sequence"/>
</dbReference>
<evidence type="ECO:0008006" key="3">
    <source>
        <dbReference type="Google" id="ProtNLM"/>
    </source>
</evidence>
<sequence>MINKEVSNLCEAIYEKMTLNLEAFEEMLKITQHLEMKSPDDEAELFIKMFEQRQDLINKIEIVNKEVTMIGNQIINVLNFGNFELESIKPYISHDLYQNLTTTNANINKVIVQIQAFDKQYKEQAEMVRERTKSQIIRFKTTQLQNQLYQKMRSAEPKFVDKNG</sequence>